<keyword evidence="7" id="KW-0051">Antiviral defense</keyword>
<evidence type="ECO:0000259" key="10">
    <source>
        <dbReference type="PROSITE" id="PS50878"/>
    </source>
</evidence>
<dbReference type="GO" id="GO:0003964">
    <property type="term" value="F:RNA-directed DNA polymerase activity"/>
    <property type="evidence" value="ECO:0007669"/>
    <property type="project" value="UniProtKB-KW"/>
</dbReference>
<dbReference type="Pfam" id="PF08388">
    <property type="entry name" value="GIIM"/>
    <property type="match status" value="1"/>
</dbReference>
<dbReference type="PANTHER" id="PTHR34047">
    <property type="entry name" value="NUCLEAR INTRON MATURASE 1, MITOCHONDRIAL-RELATED"/>
    <property type="match status" value="1"/>
</dbReference>
<dbReference type="InterPro" id="IPR043502">
    <property type="entry name" value="DNA/RNA_pol_sf"/>
</dbReference>
<dbReference type="CDD" id="cd01651">
    <property type="entry name" value="RT_G2_intron"/>
    <property type="match status" value="1"/>
</dbReference>
<evidence type="ECO:0000256" key="8">
    <source>
        <dbReference type="ARBA" id="ARBA00034120"/>
    </source>
</evidence>
<dbReference type="GO" id="GO:0046872">
    <property type="term" value="F:metal ion binding"/>
    <property type="evidence" value="ECO:0007669"/>
    <property type="project" value="UniProtKB-KW"/>
</dbReference>
<dbReference type="RefSeq" id="WP_128765575.1">
    <property type="nucleotide sequence ID" value="NZ_JBHUOO010000025.1"/>
</dbReference>
<evidence type="ECO:0000256" key="6">
    <source>
        <dbReference type="ARBA" id="ARBA00022918"/>
    </source>
</evidence>
<evidence type="ECO:0000256" key="4">
    <source>
        <dbReference type="ARBA" id="ARBA00022723"/>
    </source>
</evidence>
<keyword evidence="4" id="KW-0479">Metal-binding</keyword>
<evidence type="ECO:0000256" key="2">
    <source>
        <dbReference type="ARBA" id="ARBA00022679"/>
    </source>
</evidence>
<keyword evidence="6 11" id="KW-0695">RNA-directed DNA polymerase</keyword>
<evidence type="ECO:0000313" key="11">
    <source>
        <dbReference type="EMBL" id="RXG21273.1"/>
    </source>
</evidence>
<dbReference type="Proteomes" id="UP000289859">
    <property type="component" value="Unassembled WGS sequence"/>
</dbReference>
<evidence type="ECO:0000256" key="9">
    <source>
        <dbReference type="ARBA" id="ARBA00048173"/>
    </source>
</evidence>
<evidence type="ECO:0000256" key="7">
    <source>
        <dbReference type="ARBA" id="ARBA00023118"/>
    </source>
</evidence>
<sequence length="454" mass="52786">MIKQVISKTNLNAAYRQVYSNKGAAGVDDVQITELKFILKVHGKQYAQQIEMERYQVAPILGVEIPKSNGKKRLLGISTVVDRVFQQALQQVLQPVFEPDFQQHSYGFRPKRNAHGAIAQSLENINSGYQNIVDIDLKSFFDEVEHYVLLELIYKKVKCKATMRLLRSFLRAPILIDGKLQKRRKGVPQGSPLSPLLSNILLNELDKELEKRGHRYVRYADDFSIYVKSEKAAKRVGNSIYKLLRDKLQLPINREKSGIRRPLGFQILGFGFVSTSKKGEKGKYQLVVKPSKWKEFKAKLKYLTKKTNPVSLEERIQRINMLIRGWINYFRPASIYSKLKKLEEWLRNRLRYCIWHHWKKPERKRKNLIRLGIDQGLAYAWSRTRMGGWALAQSPILLTTITVKRLKIKGYVSLTEYYKKKKVSLSNRRIRDPYVRWCEGCTPSFDGGAIHSID</sequence>
<dbReference type="PROSITE" id="PS50878">
    <property type="entry name" value="RT_POL"/>
    <property type="match status" value="1"/>
</dbReference>
<dbReference type="InterPro" id="IPR051083">
    <property type="entry name" value="GrpII_Intron_Splice-Mob/Def"/>
</dbReference>
<dbReference type="InterPro" id="IPR030931">
    <property type="entry name" value="Group_II_RT_mat"/>
</dbReference>
<keyword evidence="5" id="KW-0460">Magnesium</keyword>
<dbReference type="InterPro" id="IPR013597">
    <property type="entry name" value="Mat_intron_G2"/>
</dbReference>
<dbReference type="EC" id="2.7.7.49" evidence="1"/>
<dbReference type="PRINTS" id="PR00866">
    <property type="entry name" value="RNADNAPOLMS"/>
</dbReference>
<dbReference type="SUPFAM" id="SSF56672">
    <property type="entry name" value="DNA/RNA polymerases"/>
    <property type="match status" value="1"/>
</dbReference>
<evidence type="ECO:0000256" key="3">
    <source>
        <dbReference type="ARBA" id="ARBA00022695"/>
    </source>
</evidence>
<dbReference type="InterPro" id="IPR000477">
    <property type="entry name" value="RT_dom"/>
</dbReference>
<comment type="caution">
    <text evidence="11">The sequence shown here is derived from an EMBL/GenBank/DDBJ whole genome shotgun (WGS) entry which is preliminary data.</text>
</comment>
<keyword evidence="2" id="KW-0808">Transferase</keyword>
<feature type="domain" description="Reverse transcriptase" evidence="10">
    <location>
        <begin position="46"/>
        <end position="272"/>
    </location>
</feature>
<gene>
    <name evidence="11" type="ORF">DSM02_2126</name>
</gene>
<dbReference type="InterPro" id="IPR000123">
    <property type="entry name" value="Reverse_transcriptase_msDNA"/>
</dbReference>
<comment type="similarity">
    <text evidence="8">Belongs to the bacterial reverse transcriptase family.</text>
</comment>
<evidence type="ECO:0000256" key="5">
    <source>
        <dbReference type="ARBA" id="ARBA00022842"/>
    </source>
</evidence>
<name>A0A4Q0P3Z9_9FLAO</name>
<dbReference type="NCBIfam" id="TIGR04416">
    <property type="entry name" value="group_II_RT_mat"/>
    <property type="match status" value="1"/>
</dbReference>
<organism evidence="11 12">
    <name type="scientific">Leeuwenhoekiella polynyae</name>
    <dbReference type="NCBI Taxonomy" id="1550906"/>
    <lineage>
        <taxon>Bacteria</taxon>
        <taxon>Pseudomonadati</taxon>
        <taxon>Bacteroidota</taxon>
        <taxon>Flavobacteriia</taxon>
        <taxon>Flavobacteriales</taxon>
        <taxon>Flavobacteriaceae</taxon>
        <taxon>Leeuwenhoekiella</taxon>
    </lineage>
</organism>
<reference evidence="11 12" key="1">
    <citation type="submission" date="2018-07" db="EMBL/GenBank/DDBJ databases">
        <title>Leeuwenhoekiella genomics.</title>
        <authorList>
            <person name="Tahon G."/>
            <person name="Willems A."/>
        </authorList>
    </citation>
    <scope>NUCLEOTIDE SEQUENCE [LARGE SCALE GENOMIC DNA]</scope>
    <source>
        <strain evidence="11 12">LMG 29608</strain>
    </source>
</reference>
<dbReference type="GO" id="GO:0003723">
    <property type="term" value="F:RNA binding"/>
    <property type="evidence" value="ECO:0007669"/>
    <property type="project" value="InterPro"/>
</dbReference>
<keyword evidence="12" id="KW-1185">Reference proteome</keyword>
<comment type="catalytic activity">
    <reaction evidence="9">
        <text>DNA(n) + a 2'-deoxyribonucleoside 5'-triphosphate = DNA(n+1) + diphosphate</text>
        <dbReference type="Rhea" id="RHEA:22508"/>
        <dbReference type="Rhea" id="RHEA-COMP:17339"/>
        <dbReference type="Rhea" id="RHEA-COMP:17340"/>
        <dbReference type="ChEBI" id="CHEBI:33019"/>
        <dbReference type="ChEBI" id="CHEBI:61560"/>
        <dbReference type="ChEBI" id="CHEBI:173112"/>
        <dbReference type="EC" id="2.7.7.49"/>
    </reaction>
</comment>
<dbReference type="OrthoDB" id="9780724at2"/>
<dbReference type="Pfam" id="PF00078">
    <property type="entry name" value="RVT_1"/>
    <property type="match status" value="1"/>
</dbReference>
<evidence type="ECO:0000313" key="12">
    <source>
        <dbReference type="Proteomes" id="UP000289859"/>
    </source>
</evidence>
<keyword evidence="3" id="KW-0548">Nucleotidyltransferase</keyword>
<evidence type="ECO:0000256" key="1">
    <source>
        <dbReference type="ARBA" id="ARBA00012493"/>
    </source>
</evidence>
<accession>A0A4Q0P3Z9</accession>
<dbReference type="PANTHER" id="PTHR34047:SF8">
    <property type="entry name" value="PROTEIN YKFC"/>
    <property type="match status" value="1"/>
</dbReference>
<dbReference type="EMBL" id="QOVK01000008">
    <property type="protein sequence ID" value="RXG21273.1"/>
    <property type="molecule type" value="Genomic_DNA"/>
</dbReference>
<protein>
    <recommendedName>
        <fullName evidence="1">RNA-directed DNA polymerase</fullName>
        <ecNumber evidence="1">2.7.7.49</ecNumber>
    </recommendedName>
</protein>
<dbReference type="AlphaFoldDB" id="A0A4Q0P3Z9"/>
<proteinExistence type="inferred from homology"/>
<dbReference type="GO" id="GO:0051607">
    <property type="term" value="P:defense response to virus"/>
    <property type="evidence" value="ECO:0007669"/>
    <property type="project" value="UniProtKB-KW"/>
</dbReference>